<dbReference type="EMBL" id="KN824862">
    <property type="protein sequence ID" value="KIK99358.1"/>
    <property type="molecule type" value="Genomic_DNA"/>
</dbReference>
<dbReference type="Proteomes" id="UP000054538">
    <property type="component" value="Unassembled WGS sequence"/>
</dbReference>
<protein>
    <submittedName>
        <fullName evidence="2">Uncharacterized protein</fullName>
    </submittedName>
</protein>
<feature type="compositionally biased region" description="Low complexity" evidence="1">
    <location>
        <begin position="17"/>
        <end position="26"/>
    </location>
</feature>
<accession>A0A0D0DW31</accession>
<feature type="region of interest" description="Disordered" evidence="1">
    <location>
        <begin position="1"/>
        <end position="65"/>
    </location>
</feature>
<dbReference type="HOGENOM" id="CLU_2321108_0_0_1"/>
<name>A0A0D0DW31_9AGAM</name>
<reference evidence="3" key="2">
    <citation type="submission" date="2015-01" db="EMBL/GenBank/DDBJ databases">
        <title>Evolutionary Origins and Diversification of the Mycorrhizal Mutualists.</title>
        <authorList>
            <consortium name="DOE Joint Genome Institute"/>
            <consortium name="Mycorrhizal Genomics Consortium"/>
            <person name="Kohler A."/>
            <person name="Kuo A."/>
            <person name="Nagy L.G."/>
            <person name="Floudas D."/>
            <person name="Copeland A."/>
            <person name="Barry K.W."/>
            <person name="Cichocki N."/>
            <person name="Veneault-Fourrey C."/>
            <person name="LaButti K."/>
            <person name="Lindquist E.A."/>
            <person name="Lipzen A."/>
            <person name="Lundell T."/>
            <person name="Morin E."/>
            <person name="Murat C."/>
            <person name="Riley R."/>
            <person name="Ohm R."/>
            <person name="Sun H."/>
            <person name="Tunlid A."/>
            <person name="Henrissat B."/>
            <person name="Grigoriev I.V."/>
            <person name="Hibbett D.S."/>
            <person name="Martin F."/>
        </authorList>
    </citation>
    <scope>NUCLEOTIDE SEQUENCE [LARGE SCALE GENOMIC DNA]</scope>
    <source>
        <strain evidence="3">Ve08.2h10</strain>
    </source>
</reference>
<dbReference type="InParanoid" id="A0A0D0DW31"/>
<evidence type="ECO:0000313" key="3">
    <source>
        <dbReference type="Proteomes" id="UP000054538"/>
    </source>
</evidence>
<evidence type="ECO:0000256" key="1">
    <source>
        <dbReference type="SAM" id="MobiDB-lite"/>
    </source>
</evidence>
<feature type="compositionally biased region" description="Basic residues" evidence="1">
    <location>
        <begin position="41"/>
        <end position="55"/>
    </location>
</feature>
<dbReference type="AlphaFoldDB" id="A0A0D0DW31"/>
<gene>
    <name evidence="2" type="ORF">PAXRUDRAFT_790383</name>
</gene>
<evidence type="ECO:0000313" key="2">
    <source>
        <dbReference type="EMBL" id="KIK99358.1"/>
    </source>
</evidence>
<proteinExistence type="predicted"/>
<sequence>MRRWMRASLPSDPLPPTRWRNTTTTNSRAACSSKRGINRSAHTKHILAKVSHSPHGKPQPQYKNREAKRVYRLHLESRCMMFVNIPCQRYINPLHFIKY</sequence>
<organism evidence="2 3">
    <name type="scientific">Paxillus rubicundulus Ve08.2h10</name>
    <dbReference type="NCBI Taxonomy" id="930991"/>
    <lineage>
        <taxon>Eukaryota</taxon>
        <taxon>Fungi</taxon>
        <taxon>Dikarya</taxon>
        <taxon>Basidiomycota</taxon>
        <taxon>Agaricomycotina</taxon>
        <taxon>Agaricomycetes</taxon>
        <taxon>Agaricomycetidae</taxon>
        <taxon>Boletales</taxon>
        <taxon>Paxilineae</taxon>
        <taxon>Paxillaceae</taxon>
        <taxon>Paxillus</taxon>
    </lineage>
</organism>
<keyword evidence="3" id="KW-1185">Reference proteome</keyword>
<reference evidence="2 3" key="1">
    <citation type="submission" date="2014-04" db="EMBL/GenBank/DDBJ databases">
        <authorList>
            <consortium name="DOE Joint Genome Institute"/>
            <person name="Kuo A."/>
            <person name="Kohler A."/>
            <person name="Jargeat P."/>
            <person name="Nagy L.G."/>
            <person name="Floudas D."/>
            <person name="Copeland A."/>
            <person name="Barry K.W."/>
            <person name="Cichocki N."/>
            <person name="Veneault-Fourrey C."/>
            <person name="LaButti K."/>
            <person name="Lindquist E.A."/>
            <person name="Lipzen A."/>
            <person name="Lundell T."/>
            <person name="Morin E."/>
            <person name="Murat C."/>
            <person name="Sun H."/>
            <person name="Tunlid A."/>
            <person name="Henrissat B."/>
            <person name="Grigoriev I.V."/>
            <person name="Hibbett D.S."/>
            <person name="Martin F."/>
            <person name="Nordberg H.P."/>
            <person name="Cantor M.N."/>
            <person name="Hua S.X."/>
        </authorList>
    </citation>
    <scope>NUCLEOTIDE SEQUENCE [LARGE SCALE GENOMIC DNA]</scope>
    <source>
        <strain evidence="2 3">Ve08.2h10</strain>
    </source>
</reference>